<organism evidence="1 2">
    <name type="scientific">Streptomyces broussonetiae</name>
    <dbReference type="NCBI Taxonomy" id="2686304"/>
    <lineage>
        <taxon>Bacteria</taxon>
        <taxon>Bacillati</taxon>
        <taxon>Actinomycetota</taxon>
        <taxon>Actinomycetes</taxon>
        <taxon>Kitasatosporales</taxon>
        <taxon>Streptomycetaceae</taxon>
        <taxon>Streptomyces</taxon>
    </lineage>
</organism>
<evidence type="ECO:0000313" key="2">
    <source>
        <dbReference type="Proteomes" id="UP000436138"/>
    </source>
</evidence>
<accession>A0A6I6N002</accession>
<dbReference type="KEGG" id="sbro:GQF42_16760"/>
<evidence type="ECO:0000313" key="1">
    <source>
        <dbReference type="EMBL" id="QHA04724.1"/>
    </source>
</evidence>
<protein>
    <submittedName>
        <fullName evidence="1">Uncharacterized protein</fullName>
    </submittedName>
</protein>
<keyword evidence="2" id="KW-1185">Reference proteome</keyword>
<gene>
    <name evidence="1" type="ORF">GQF42_16760</name>
</gene>
<proteinExistence type="predicted"/>
<dbReference type="AlphaFoldDB" id="A0A6I6N002"/>
<dbReference type="EMBL" id="CP047020">
    <property type="protein sequence ID" value="QHA04724.1"/>
    <property type="molecule type" value="Genomic_DNA"/>
</dbReference>
<dbReference type="Proteomes" id="UP000436138">
    <property type="component" value="Chromosome"/>
</dbReference>
<sequence>MGVRIEIEGDTVTLASTDRHRDRSAAEFSDLYH</sequence>
<reference evidence="1 2" key="1">
    <citation type="submission" date="2019-12" db="EMBL/GenBank/DDBJ databases">
        <title>Streptomyces sp. strain T44 isolated from rhizosphere soil of Broussonetia papyrifera.</title>
        <authorList>
            <person name="Mo P."/>
        </authorList>
    </citation>
    <scope>NUCLEOTIDE SEQUENCE [LARGE SCALE GENOMIC DNA]</scope>
    <source>
        <strain evidence="1 2">T44</strain>
    </source>
</reference>
<name>A0A6I6N002_9ACTN</name>